<dbReference type="SUPFAM" id="SSF55486">
    <property type="entry name" value="Metalloproteases ('zincins'), catalytic domain"/>
    <property type="match status" value="1"/>
</dbReference>
<feature type="active site" evidence="7">
    <location>
        <position position="76"/>
    </location>
</feature>
<evidence type="ECO:0000256" key="7">
    <source>
        <dbReference type="PROSITE-ProRule" id="PRU01211"/>
    </source>
</evidence>
<feature type="binding site" evidence="7">
    <location>
        <position position="79"/>
    </location>
    <ligand>
        <name>Zn(2+)</name>
        <dbReference type="ChEBI" id="CHEBI:29105"/>
        <note>catalytic</note>
    </ligand>
</feature>
<evidence type="ECO:0000256" key="5">
    <source>
        <dbReference type="ARBA" id="ARBA00023049"/>
    </source>
</evidence>
<dbReference type="InterPro" id="IPR034035">
    <property type="entry name" value="Astacin-like_dom"/>
</dbReference>
<dbReference type="CDD" id="cd04280">
    <property type="entry name" value="ZnMc_astacin_like"/>
    <property type="match status" value="1"/>
</dbReference>
<evidence type="ECO:0000256" key="3">
    <source>
        <dbReference type="ARBA" id="ARBA00022801"/>
    </source>
</evidence>
<dbReference type="PANTHER" id="PTHR10127">
    <property type="entry name" value="DISCOIDIN, CUB, EGF, LAMININ , AND ZINC METALLOPROTEASE DOMAIN CONTAINING"/>
    <property type="match status" value="1"/>
</dbReference>
<evidence type="ECO:0000313" key="13">
    <source>
        <dbReference type="WBParaSite" id="DME_0000852101-mRNA-1"/>
    </source>
</evidence>
<dbReference type="GO" id="GO:0008270">
    <property type="term" value="F:zinc ion binding"/>
    <property type="evidence" value="ECO:0007669"/>
    <property type="project" value="UniProtKB-UniRule"/>
</dbReference>
<keyword evidence="2 7" id="KW-0479">Metal-binding</keyword>
<keyword evidence="3 7" id="KW-0378">Hydrolase</keyword>
<reference evidence="13" key="1">
    <citation type="submission" date="2017-02" db="UniProtKB">
        <authorList>
            <consortium name="WormBaseParasite"/>
        </authorList>
    </citation>
    <scope>IDENTIFICATION</scope>
</reference>
<dbReference type="OrthoDB" id="5826793at2759"/>
<dbReference type="AlphaFoldDB" id="A0A0N4UL64"/>
<dbReference type="PROSITE" id="PS51864">
    <property type="entry name" value="ASTACIN"/>
    <property type="match status" value="1"/>
</dbReference>
<proteinExistence type="predicted"/>
<dbReference type="EC" id="3.4.24.-" evidence="8"/>
<evidence type="ECO:0000313" key="12">
    <source>
        <dbReference type="Proteomes" id="UP000274756"/>
    </source>
</evidence>
<evidence type="ECO:0000256" key="4">
    <source>
        <dbReference type="ARBA" id="ARBA00022833"/>
    </source>
</evidence>
<dbReference type="STRING" id="318479.A0A0N4UL64"/>
<dbReference type="PRINTS" id="PR00480">
    <property type="entry name" value="ASTACIN"/>
</dbReference>
<keyword evidence="5 7" id="KW-0482">Metalloprotease</keyword>
<dbReference type="GO" id="GO:0006508">
    <property type="term" value="P:proteolysis"/>
    <property type="evidence" value="ECO:0007669"/>
    <property type="project" value="UniProtKB-KW"/>
</dbReference>
<feature type="domain" description="Peptidase M12A" evidence="9">
    <location>
        <begin position="1"/>
        <end position="168"/>
    </location>
</feature>
<name>A0A0N4UL64_DRAME</name>
<feature type="binding site" evidence="7">
    <location>
        <position position="75"/>
    </location>
    <ligand>
        <name>Zn(2+)</name>
        <dbReference type="ChEBI" id="CHEBI:29105"/>
        <note>catalytic</note>
    </ligand>
</feature>
<dbReference type="SMART" id="SM00235">
    <property type="entry name" value="ZnMc"/>
    <property type="match status" value="1"/>
</dbReference>
<evidence type="ECO:0000256" key="1">
    <source>
        <dbReference type="ARBA" id="ARBA00022670"/>
    </source>
</evidence>
<dbReference type="EMBL" id="UYYG01001215">
    <property type="protein sequence ID" value="VDN60415.1"/>
    <property type="molecule type" value="Genomic_DNA"/>
</dbReference>
<evidence type="ECO:0000313" key="10">
    <source>
        <dbReference type="EMBL" id="VDN60415.1"/>
    </source>
</evidence>
<evidence type="ECO:0000313" key="11">
    <source>
        <dbReference type="Proteomes" id="UP000038040"/>
    </source>
</evidence>
<dbReference type="InterPro" id="IPR006026">
    <property type="entry name" value="Peptidase_Metallo"/>
</dbReference>
<evidence type="ECO:0000259" key="9">
    <source>
        <dbReference type="PROSITE" id="PS51864"/>
    </source>
</evidence>
<dbReference type="Gene3D" id="3.40.390.10">
    <property type="entry name" value="Collagenase (Catalytic Domain)"/>
    <property type="match status" value="1"/>
</dbReference>
<sequence length="247" mass="27944">NIEFADDEAKKAIKDAIQLWEHSTCLNFIENGEGENKIRFFSGDGCFSNIGRIKSNPEQAISIGEGCEWIGIAAHEIGHALGLFHQHSRSDRDKYLEIHFNNVKQSFAGNFHRVYKQLKYNAFAINESVPVITTKNKEYQNAMGQRLFPSFSDILVINKLYECFDECSNKDFETDCKHGGFMKPKQCEKCICPLGFGGAECDKVAPTYNRQRRCGGTLTAIFCSIFLIFSETNANAFMKKLPKSSDF</sequence>
<gene>
    <name evidence="10" type="ORF">DME_LOCUS10388</name>
</gene>
<dbReference type="Proteomes" id="UP000274756">
    <property type="component" value="Unassembled WGS sequence"/>
</dbReference>
<keyword evidence="4 7" id="KW-0862">Zinc</keyword>
<dbReference type="GO" id="GO:0004222">
    <property type="term" value="F:metalloendopeptidase activity"/>
    <property type="evidence" value="ECO:0007669"/>
    <property type="project" value="UniProtKB-UniRule"/>
</dbReference>
<dbReference type="Pfam" id="PF01400">
    <property type="entry name" value="Astacin"/>
    <property type="match status" value="1"/>
</dbReference>
<dbReference type="PANTHER" id="PTHR10127:SF780">
    <property type="entry name" value="METALLOENDOPEPTIDASE"/>
    <property type="match status" value="1"/>
</dbReference>
<dbReference type="InterPro" id="IPR024079">
    <property type="entry name" value="MetalloPept_cat_dom_sf"/>
</dbReference>
<keyword evidence="1 7" id="KW-0645">Protease</keyword>
<keyword evidence="12" id="KW-1185">Reference proteome</keyword>
<comment type="cofactor">
    <cofactor evidence="7 8">
        <name>Zn(2+)</name>
        <dbReference type="ChEBI" id="CHEBI:29105"/>
    </cofactor>
    <text evidence="7 8">Binds 1 zinc ion per subunit.</text>
</comment>
<evidence type="ECO:0000256" key="2">
    <source>
        <dbReference type="ARBA" id="ARBA00022723"/>
    </source>
</evidence>
<feature type="binding site" evidence="7">
    <location>
        <position position="85"/>
    </location>
    <ligand>
        <name>Zn(2+)</name>
        <dbReference type="ChEBI" id="CHEBI:29105"/>
        <note>catalytic</note>
    </ligand>
</feature>
<accession>A0A0N4UL64</accession>
<comment type="caution">
    <text evidence="7">Lacks conserved residue(s) required for the propagation of feature annotation.</text>
</comment>
<reference evidence="10 12" key="2">
    <citation type="submission" date="2018-11" db="EMBL/GenBank/DDBJ databases">
        <authorList>
            <consortium name="Pathogen Informatics"/>
        </authorList>
    </citation>
    <scope>NUCLEOTIDE SEQUENCE [LARGE SCALE GENOMIC DNA]</scope>
</reference>
<dbReference type="InterPro" id="IPR001506">
    <property type="entry name" value="Peptidase_M12A"/>
</dbReference>
<organism evidence="11 13">
    <name type="scientific">Dracunculus medinensis</name>
    <name type="common">Guinea worm</name>
    <dbReference type="NCBI Taxonomy" id="318479"/>
    <lineage>
        <taxon>Eukaryota</taxon>
        <taxon>Metazoa</taxon>
        <taxon>Ecdysozoa</taxon>
        <taxon>Nematoda</taxon>
        <taxon>Chromadorea</taxon>
        <taxon>Rhabditida</taxon>
        <taxon>Spirurina</taxon>
        <taxon>Dracunculoidea</taxon>
        <taxon>Dracunculidae</taxon>
        <taxon>Dracunculus</taxon>
    </lineage>
</organism>
<keyword evidence="6" id="KW-1015">Disulfide bond</keyword>
<dbReference type="WBParaSite" id="DME_0000852101-mRNA-1">
    <property type="protein sequence ID" value="DME_0000852101-mRNA-1"/>
    <property type="gene ID" value="DME_0000852101"/>
</dbReference>
<evidence type="ECO:0000256" key="6">
    <source>
        <dbReference type="ARBA" id="ARBA00023157"/>
    </source>
</evidence>
<dbReference type="Proteomes" id="UP000038040">
    <property type="component" value="Unplaced"/>
</dbReference>
<protein>
    <recommendedName>
        <fullName evidence="8">Metalloendopeptidase</fullName>
        <ecNumber evidence="8">3.4.24.-</ecNumber>
    </recommendedName>
</protein>
<evidence type="ECO:0000256" key="8">
    <source>
        <dbReference type="RuleBase" id="RU361183"/>
    </source>
</evidence>